<keyword evidence="3" id="KW-1185">Reference proteome</keyword>
<organism evidence="2 3">
    <name type="scientific">Colletotrichum asianum</name>
    <dbReference type="NCBI Taxonomy" id="702518"/>
    <lineage>
        <taxon>Eukaryota</taxon>
        <taxon>Fungi</taxon>
        <taxon>Dikarya</taxon>
        <taxon>Ascomycota</taxon>
        <taxon>Pezizomycotina</taxon>
        <taxon>Sordariomycetes</taxon>
        <taxon>Hypocreomycetidae</taxon>
        <taxon>Glomerellales</taxon>
        <taxon>Glomerellaceae</taxon>
        <taxon>Colletotrichum</taxon>
        <taxon>Colletotrichum gloeosporioides species complex</taxon>
    </lineage>
</organism>
<evidence type="ECO:0000313" key="2">
    <source>
        <dbReference type="EMBL" id="KAF0329945.1"/>
    </source>
</evidence>
<feature type="signal peptide" evidence="1">
    <location>
        <begin position="1"/>
        <end position="23"/>
    </location>
</feature>
<gene>
    <name evidence="2" type="ORF">GQ607_002712</name>
</gene>
<dbReference type="AlphaFoldDB" id="A0A8H3WNP8"/>
<reference evidence="2 3" key="1">
    <citation type="submission" date="2019-12" db="EMBL/GenBank/DDBJ databases">
        <title>A genome sequence resource for the geographically widespread anthracnose pathogen Colletotrichum asianum.</title>
        <authorList>
            <person name="Meng Y."/>
        </authorList>
    </citation>
    <scope>NUCLEOTIDE SEQUENCE [LARGE SCALE GENOMIC DNA]</scope>
    <source>
        <strain evidence="2 3">ICMP 18580</strain>
    </source>
</reference>
<evidence type="ECO:0000313" key="3">
    <source>
        <dbReference type="Proteomes" id="UP000434172"/>
    </source>
</evidence>
<dbReference type="OrthoDB" id="3636801at2759"/>
<dbReference type="Proteomes" id="UP000434172">
    <property type="component" value="Unassembled WGS sequence"/>
</dbReference>
<protein>
    <submittedName>
        <fullName evidence="2">Uncharacterized protein</fullName>
    </submittedName>
</protein>
<accession>A0A8H3WNP8</accession>
<feature type="chain" id="PRO_5034914466" evidence="1">
    <location>
        <begin position="24"/>
        <end position="418"/>
    </location>
</feature>
<evidence type="ECO:0000256" key="1">
    <source>
        <dbReference type="SAM" id="SignalP"/>
    </source>
</evidence>
<dbReference type="EMBL" id="WOWK01000009">
    <property type="protein sequence ID" value="KAF0329945.1"/>
    <property type="molecule type" value="Genomic_DNA"/>
</dbReference>
<name>A0A8H3WNP8_9PEZI</name>
<comment type="caution">
    <text evidence="2">The sequence shown here is derived from an EMBL/GenBank/DDBJ whole genome shotgun (WGS) entry which is preliminary data.</text>
</comment>
<sequence>MKTKSTLFLILSCALLFQGLAAAWQTPLLPWRKADTTPKAKIPQFILDTRHPWLTTHADELSKSEDPKFVLCTPLKDVIASSNHDPECGHDWQLNGLDLPSDLFHRLEIDNNRVGIDRYGWANARSRLLEMKECPRALEEVRELKVDIFAHRGEPVLPPDELPGLFAEVMGGMTGLRRLDWTIRGWDENAAFREEFYRQGVEMRSVEELKANMYASWIRESTPRLRMLEVERDDWYDSKPDDWREFPLVWLESLGRMQELKSLNLGGIWWDKQAEMTELIPKVLPNLEELWVGHLTHGHIAPPGEALRNMTRTFASLSNLKKLHLPRSADLYLDFDGGPWCGNAYDGDDGQRLWRQVRLDDIEATERAGVIVQQEIPRLKGVDVGDFYGNFTVDAEGGRAIDWPWTGRLEDWLRETNF</sequence>
<proteinExistence type="predicted"/>
<keyword evidence="1" id="KW-0732">Signal</keyword>